<accession>A0A0D2WTN9</accession>
<dbReference type="GO" id="GO:0016925">
    <property type="term" value="P:protein sumoylation"/>
    <property type="evidence" value="ECO:0007669"/>
    <property type="project" value="TreeGrafter"/>
</dbReference>
<dbReference type="PhylomeDB" id="A0A0D2WTN9"/>
<name>A0A0D2WTN9_CAPO3</name>
<feature type="compositionally biased region" description="Polar residues" evidence="6">
    <location>
        <begin position="363"/>
        <end position="374"/>
    </location>
</feature>
<gene>
    <name evidence="7" type="ORF">CAOG_005554</name>
</gene>
<evidence type="ECO:0000256" key="2">
    <source>
        <dbReference type="ARBA" id="ARBA00022771"/>
    </source>
</evidence>
<keyword evidence="8" id="KW-1185">Reference proteome</keyword>
<sequence>MDWIHCNRCFRPFVTALSSAGSSGNERPLHLQPQPQVRQSLAATGDAIRSSQHASAEAAAAAPSFHLTSCGHILCVACLTEATAAAAAGLHQASGETTNPHVARGSSRNGTHLKCPICSEDATCMELNDEMPPELRRLYIEPAKLMAFYTERVCEVMRFQDQHRMMYTEFLEQSLAIKQRQMQQARVKLEQAHQLDRELTEARSRIRDLEAQIRAEDALGAAGLADVRQSPGPAPGPLQLFTPRSVMPPSQHADTAHSLVTPARRTAPNFAQRVPMALQNATPVPHLLRSISPMAPAHAGVGKSPRSRGEWSPIPQAPITSGPIHQVTPHHSRASPQIPAAPARLTLRNIPSLAPAGVADAQSDATSISTPPQDSHQRHFS</sequence>
<dbReference type="InterPro" id="IPR017907">
    <property type="entry name" value="Znf_RING_CS"/>
</dbReference>
<evidence type="ECO:0000256" key="4">
    <source>
        <dbReference type="ARBA" id="ARBA00023254"/>
    </source>
</evidence>
<organism evidence="7 8">
    <name type="scientific">Capsaspora owczarzaki (strain ATCC 30864)</name>
    <dbReference type="NCBI Taxonomy" id="595528"/>
    <lineage>
        <taxon>Eukaryota</taxon>
        <taxon>Filasterea</taxon>
        <taxon>Capsaspora</taxon>
    </lineage>
</organism>
<dbReference type="InParanoid" id="A0A0D2WTN9"/>
<dbReference type="RefSeq" id="XP_004346227.1">
    <property type="nucleotide sequence ID" value="XM_004346177.1"/>
</dbReference>
<reference evidence="8" key="1">
    <citation type="submission" date="2011-02" db="EMBL/GenBank/DDBJ databases">
        <title>The Genome Sequence of Capsaspora owczarzaki ATCC 30864.</title>
        <authorList>
            <person name="Russ C."/>
            <person name="Cuomo C."/>
            <person name="Burger G."/>
            <person name="Gray M.W."/>
            <person name="Holland P.W.H."/>
            <person name="King N."/>
            <person name="Lang F.B.F."/>
            <person name="Roger A.J."/>
            <person name="Ruiz-Trillo I."/>
            <person name="Young S.K."/>
            <person name="Zeng Q."/>
            <person name="Gargeya S."/>
            <person name="Alvarado L."/>
            <person name="Berlin A."/>
            <person name="Chapman S.B."/>
            <person name="Chen Z."/>
            <person name="Freedman E."/>
            <person name="Gellesch M."/>
            <person name="Goldberg J."/>
            <person name="Griggs A."/>
            <person name="Gujja S."/>
            <person name="Heilman E."/>
            <person name="Heiman D."/>
            <person name="Howarth C."/>
            <person name="Mehta T."/>
            <person name="Neiman D."/>
            <person name="Pearson M."/>
            <person name="Roberts A."/>
            <person name="Saif S."/>
            <person name="Shea T."/>
            <person name="Shenoy N."/>
            <person name="Sisk P."/>
            <person name="Stolte C."/>
            <person name="Sykes S."/>
            <person name="White J."/>
            <person name="Yandava C."/>
            <person name="Haas B."/>
            <person name="Nusbaum C."/>
            <person name="Birren B."/>
        </authorList>
    </citation>
    <scope>NUCLEOTIDE SEQUENCE</scope>
    <source>
        <strain evidence="8">ATCC 30864</strain>
    </source>
</reference>
<evidence type="ECO:0000313" key="8">
    <source>
        <dbReference type="Proteomes" id="UP000008743"/>
    </source>
</evidence>
<dbReference type="AlphaFoldDB" id="A0A0D2WTN9"/>
<dbReference type="GO" id="GO:0008270">
    <property type="term" value="F:zinc ion binding"/>
    <property type="evidence" value="ECO:0007669"/>
    <property type="project" value="UniProtKB-KW"/>
</dbReference>
<dbReference type="Proteomes" id="UP000008743">
    <property type="component" value="Unassembled WGS sequence"/>
</dbReference>
<dbReference type="PANTHER" id="PTHR22663">
    <property type="entry name" value="RING FINGER PROTEIN NARYA-RELATED"/>
    <property type="match status" value="1"/>
</dbReference>
<keyword evidence="4" id="KW-0469">Meiosis</keyword>
<dbReference type="OrthoDB" id="2535391at2759"/>
<protein>
    <recommendedName>
        <fullName evidence="9">RING-type domain-containing protein</fullName>
    </recommendedName>
</protein>
<dbReference type="EMBL" id="KE346368">
    <property type="protein sequence ID" value="KJE95058.1"/>
    <property type="molecule type" value="Genomic_DNA"/>
</dbReference>
<evidence type="ECO:0000313" key="7">
    <source>
        <dbReference type="EMBL" id="KJE95058.1"/>
    </source>
</evidence>
<keyword evidence="3" id="KW-0862">Zinc</keyword>
<keyword evidence="1" id="KW-0479">Metal-binding</keyword>
<evidence type="ECO:0008006" key="9">
    <source>
        <dbReference type="Google" id="ProtNLM"/>
    </source>
</evidence>
<evidence type="ECO:0000256" key="3">
    <source>
        <dbReference type="ARBA" id="ARBA00022833"/>
    </source>
</evidence>
<dbReference type="GO" id="GO:0007129">
    <property type="term" value="P:homologous chromosome pairing at meiosis"/>
    <property type="evidence" value="ECO:0007669"/>
    <property type="project" value="TreeGrafter"/>
</dbReference>
<dbReference type="GO" id="GO:0019789">
    <property type="term" value="F:SUMO transferase activity"/>
    <property type="evidence" value="ECO:0007669"/>
    <property type="project" value="InterPro"/>
</dbReference>
<feature type="region of interest" description="Disordered" evidence="6">
    <location>
        <begin position="354"/>
        <end position="381"/>
    </location>
</feature>
<dbReference type="PANTHER" id="PTHR22663:SF17">
    <property type="entry name" value="RING FINGER PROTEIN NARYA-RELATED"/>
    <property type="match status" value="1"/>
</dbReference>
<evidence type="ECO:0000256" key="5">
    <source>
        <dbReference type="SAM" id="Coils"/>
    </source>
</evidence>
<dbReference type="InterPro" id="IPR042123">
    <property type="entry name" value="Zip3/RNF212-like"/>
</dbReference>
<evidence type="ECO:0000256" key="1">
    <source>
        <dbReference type="ARBA" id="ARBA00022723"/>
    </source>
</evidence>
<keyword evidence="2" id="KW-0863">Zinc-finger</keyword>
<keyword evidence="5" id="KW-0175">Coiled coil</keyword>
<proteinExistence type="predicted"/>
<feature type="region of interest" description="Disordered" evidence="6">
    <location>
        <begin position="295"/>
        <end position="336"/>
    </location>
</feature>
<dbReference type="GO" id="GO:0000795">
    <property type="term" value="C:synaptonemal complex"/>
    <property type="evidence" value="ECO:0007669"/>
    <property type="project" value="InterPro"/>
</dbReference>
<evidence type="ECO:0000256" key="6">
    <source>
        <dbReference type="SAM" id="MobiDB-lite"/>
    </source>
</evidence>
<dbReference type="STRING" id="595528.A0A0D2WTN9"/>
<dbReference type="GO" id="GO:0007131">
    <property type="term" value="P:reciprocal meiotic recombination"/>
    <property type="evidence" value="ECO:0007669"/>
    <property type="project" value="InterPro"/>
</dbReference>
<feature type="region of interest" description="Disordered" evidence="6">
    <location>
        <begin position="227"/>
        <end position="261"/>
    </location>
</feature>
<feature type="coiled-coil region" evidence="5">
    <location>
        <begin position="175"/>
        <end position="219"/>
    </location>
</feature>
<dbReference type="PROSITE" id="PS00518">
    <property type="entry name" value="ZF_RING_1"/>
    <property type="match status" value="1"/>
</dbReference>